<evidence type="ECO:0000313" key="7">
    <source>
        <dbReference type="EMBL" id="SDG63377.1"/>
    </source>
</evidence>
<organism evidence="7 8">
    <name type="scientific">Prevotella communis</name>
    <dbReference type="NCBI Taxonomy" id="2913614"/>
    <lineage>
        <taxon>Bacteria</taxon>
        <taxon>Pseudomonadati</taxon>
        <taxon>Bacteroidota</taxon>
        <taxon>Bacteroidia</taxon>
        <taxon>Bacteroidales</taxon>
        <taxon>Prevotellaceae</taxon>
        <taxon>Prevotella</taxon>
    </lineage>
</organism>
<name>A0A1G7VUM6_9BACT</name>
<keyword evidence="3" id="KW-0408">Iron</keyword>
<evidence type="ECO:0000256" key="2">
    <source>
        <dbReference type="ARBA" id="ARBA00022801"/>
    </source>
</evidence>
<evidence type="ECO:0000256" key="4">
    <source>
        <dbReference type="ARBA" id="ARBA00025742"/>
    </source>
</evidence>
<dbReference type="InterPro" id="IPR057123">
    <property type="entry name" value="STAND_NTPase4_dom"/>
</dbReference>
<dbReference type="InterPro" id="IPR050884">
    <property type="entry name" value="CNP_phosphodiesterase-III"/>
</dbReference>
<gene>
    <name evidence="7" type="ORF">SAMN04487901_106139</name>
</gene>
<feature type="domain" description="STAND NTPase 4 small alpha/beta" evidence="6">
    <location>
        <begin position="631"/>
        <end position="687"/>
    </location>
</feature>
<sequence length="1018" mass="117918">MKVAILHLSDIHIDKDNSQWLMKRVEQIIPAVWNDFSDCGKIVIVVSGDIANTGTEEEYGYAKGFFRELLKQFAKRGLNGRELENKIICVPGNHDCNYEKDNTARQILLGGLRSKASSIDNSVYQVISAVQAEYASFAKEILIEKDFILSINNNIPIKVGDKTILFRLYNTSWMSVKKEEQSSIVMPMDLVEQDHMDADFVISVFHHYYPWITQGCDNNNKRFSKHILQTSNMALYGHEHTPSSSQVRDVFEGEIINEFQGGALCLDRQGNQRSSSFNSFVLDMDTFECIVRSYVYNEGLYSNRKEETIDLNRERKTDAFRHNQDFLRCLRKMSIPIHNSENVKMTLDEFFVYPDLERINTRQIKVDEDFTDSKSLLDDHQFKLVMLEGDDQSGKTSLLNMYYLCYVDKYMYPVLIKGKNISENLDKVIGNAFAEQYCGEDREKYAQYGTEHKVLLVDNFDECTLNDTAKKKVIDKMLDRFSKVIITTKENEGVSSSYYLMEKKETLLARIKPLGHVKRNELVKKFYSTYDVNASTLKQQALLDQVKAGFDMVENFLGKEYMPSYPIYILSILLSNTKMQSSSLEQTSYGYCYEALITCALMTCVDDKTKIDRYYNVLMNLAYYIFKKNGKSISEDEFQSFYSEYQNIYHAQGYKETKNNLLKCNLLRSVDDYYYKFSYNYIYYFLVAKYMADNIHDKKGQDDIMDLCENIHDEQKANILIFIAHHIKAPQFIEATQLALITALEKEKPVTLDRNDDYYKLVNDLCENLKKEIVAPGEKINPEKEREKMLKKRDENDKLMSKKKINPNELPEEIQNMNKSLRSIEVVGQIVKNRQGSLPKTEIKSMVKGMYETAFRTIGYFGTLIESEKHQLIEDVVKNKKEGDTNDEIKKKIDSFFEVTSLNFCLFVFSKIIKSVGNKELRPAFTQIADEMGTPAAKLVSFSMITCFSRIAIPDLETIVEDLRDNPVAMSIIRARVRSYLYNNHVAFNDRQKIINTVNLSPRDSGITANRLQNKYKK</sequence>
<dbReference type="RefSeq" id="WP_091816788.1">
    <property type="nucleotide sequence ID" value="NZ_FNCQ01000006.1"/>
</dbReference>
<dbReference type="InterPro" id="IPR004843">
    <property type="entry name" value="Calcineurin-like_PHP"/>
</dbReference>
<dbReference type="Pfam" id="PF00149">
    <property type="entry name" value="Metallophos"/>
    <property type="match status" value="1"/>
</dbReference>
<evidence type="ECO:0000256" key="1">
    <source>
        <dbReference type="ARBA" id="ARBA00022723"/>
    </source>
</evidence>
<keyword evidence="1" id="KW-0479">Metal-binding</keyword>
<accession>A0A1G7VUM6</accession>
<comment type="similarity">
    <text evidence="4">Belongs to the cyclic nucleotide phosphodiesterase class-III family.</text>
</comment>
<reference evidence="8" key="1">
    <citation type="submission" date="2016-10" db="EMBL/GenBank/DDBJ databases">
        <authorList>
            <person name="Varghese N."/>
            <person name="Submissions S."/>
        </authorList>
    </citation>
    <scope>NUCLEOTIDE SEQUENCE [LARGE SCALE GENOMIC DNA]</scope>
    <source>
        <strain evidence="8">BP1-148</strain>
    </source>
</reference>
<dbReference type="Proteomes" id="UP000198779">
    <property type="component" value="Unassembled WGS sequence"/>
</dbReference>
<keyword evidence="8" id="KW-1185">Reference proteome</keyword>
<dbReference type="Gene3D" id="3.60.21.10">
    <property type="match status" value="1"/>
</dbReference>
<proteinExistence type="inferred from homology"/>
<dbReference type="AlphaFoldDB" id="A0A1G7VUM6"/>
<evidence type="ECO:0000256" key="3">
    <source>
        <dbReference type="ARBA" id="ARBA00023004"/>
    </source>
</evidence>
<dbReference type="Pfam" id="PF24406">
    <property type="entry name" value="nSTAND_NTPase4"/>
    <property type="match status" value="1"/>
</dbReference>
<keyword evidence="2" id="KW-0378">Hydrolase</keyword>
<evidence type="ECO:0000313" key="8">
    <source>
        <dbReference type="Proteomes" id="UP000198779"/>
    </source>
</evidence>
<dbReference type="EMBL" id="FNCQ01000006">
    <property type="protein sequence ID" value="SDG63377.1"/>
    <property type="molecule type" value="Genomic_DNA"/>
</dbReference>
<dbReference type="STRING" id="645274.SAMN04487901_106139"/>
<dbReference type="SUPFAM" id="SSF56300">
    <property type="entry name" value="Metallo-dependent phosphatases"/>
    <property type="match status" value="1"/>
</dbReference>
<evidence type="ECO:0000259" key="6">
    <source>
        <dbReference type="Pfam" id="PF24406"/>
    </source>
</evidence>
<protein>
    <submittedName>
        <fullName evidence="7">3',5'-cyclic AMP phosphodiesterase CpdA</fullName>
    </submittedName>
</protein>
<dbReference type="GO" id="GO:0016787">
    <property type="term" value="F:hydrolase activity"/>
    <property type="evidence" value="ECO:0007669"/>
    <property type="project" value="UniProtKB-KW"/>
</dbReference>
<evidence type="ECO:0000259" key="5">
    <source>
        <dbReference type="Pfam" id="PF00149"/>
    </source>
</evidence>
<feature type="domain" description="Calcineurin-like phosphoesterase" evidence="5">
    <location>
        <begin position="5"/>
        <end position="242"/>
    </location>
</feature>
<dbReference type="InterPro" id="IPR029052">
    <property type="entry name" value="Metallo-depent_PP-like"/>
</dbReference>
<dbReference type="GO" id="GO:0046872">
    <property type="term" value="F:metal ion binding"/>
    <property type="evidence" value="ECO:0007669"/>
    <property type="project" value="UniProtKB-KW"/>
</dbReference>
<dbReference type="PANTHER" id="PTHR42988">
    <property type="entry name" value="PHOSPHOHYDROLASE"/>
    <property type="match status" value="1"/>
</dbReference>
<dbReference type="PANTHER" id="PTHR42988:SF2">
    <property type="entry name" value="CYCLIC NUCLEOTIDE PHOSPHODIESTERASE CBUA0032-RELATED"/>
    <property type="match status" value="1"/>
</dbReference>